<dbReference type="AlphaFoldDB" id="A0A2N3G6L8"/>
<evidence type="ECO:0000259" key="2">
    <source>
        <dbReference type="Pfam" id="PF22691"/>
    </source>
</evidence>
<feature type="domain" description="Thiolase N-terminal" evidence="1">
    <location>
        <begin position="6"/>
        <end position="195"/>
    </location>
</feature>
<dbReference type="Gene3D" id="3.40.47.10">
    <property type="match status" value="1"/>
</dbReference>
<dbReference type="Proteomes" id="UP000233654">
    <property type="component" value="Unassembled WGS sequence"/>
</dbReference>
<dbReference type="PANTHER" id="PTHR42870:SF1">
    <property type="entry name" value="NON-SPECIFIC LIPID-TRANSFER PROTEIN-LIKE 2"/>
    <property type="match status" value="1"/>
</dbReference>
<dbReference type="InterPro" id="IPR055140">
    <property type="entry name" value="Thiolase_C_2"/>
</dbReference>
<dbReference type="InterPro" id="IPR016039">
    <property type="entry name" value="Thiolase-like"/>
</dbReference>
<dbReference type="GO" id="GO:0016747">
    <property type="term" value="F:acyltransferase activity, transferring groups other than amino-acyl groups"/>
    <property type="evidence" value="ECO:0007669"/>
    <property type="project" value="InterPro"/>
</dbReference>
<evidence type="ECO:0000313" key="4">
    <source>
        <dbReference type="Proteomes" id="UP000233654"/>
    </source>
</evidence>
<dbReference type="SUPFAM" id="SSF53901">
    <property type="entry name" value="Thiolase-like"/>
    <property type="match status" value="2"/>
</dbReference>
<evidence type="ECO:0000313" key="3">
    <source>
        <dbReference type="EMBL" id="PKQ28351.1"/>
    </source>
</evidence>
<dbReference type="Pfam" id="PF00108">
    <property type="entry name" value="Thiolase_N"/>
    <property type="match status" value="1"/>
</dbReference>
<dbReference type="PIRSF" id="PIRSF000429">
    <property type="entry name" value="Ac-CoA_Ac_transf"/>
    <property type="match status" value="1"/>
</dbReference>
<sequence length="410" mass="43655">MRNVGIIGIGYTPVFVSKRKDVNIVEMISEAVDAAFRNTKLTPDDIDAITFGNMQSFEGVNLPHLWAVEHARALNKPYIRIATGGTTGMSVLQAAYHHVASGMHDVVMAISWEKQSEGDAQVGLAGIVMPEAICMAQHGMDLFGGKGMCGMGGGSTGAAAYQAQSYLHHSGASPEHIDKMASLERSNAALNPYAHLRKKTTVEDVQATPFISWPLRFGHTCPTSDGATVAIVASEDKVEKIAEAVAWINGVGCATSDPATGNFIEGQITDPAEQEPAKIASAKAYAMAGIKDPSREIDMAEMYNGFAHQSLLWLERLGLCKKGEAHVMLDRGALNIDGELPTNASGGVFSTNAIGASAMSRPAECALQIMRKIEGGHQIPKKIKNAVSHGWGGMFQFVTVIVLGDEPRHG</sequence>
<protein>
    <submittedName>
        <fullName evidence="3">Uncharacterized protein</fullName>
    </submittedName>
</protein>
<name>A0A2N3G6L8_9ACTN</name>
<gene>
    <name evidence="3" type="ORF">CVT63_03305</name>
</gene>
<dbReference type="EMBL" id="PHEX01000020">
    <property type="protein sequence ID" value="PKQ28351.1"/>
    <property type="molecule type" value="Genomic_DNA"/>
</dbReference>
<dbReference type="Pfam" id="PF22691">
    <property type="entry name" value="Thiolase_C_1"/>
    <property type="match status" value="1"/>
</dbReference>
<accession>A0A2N3G6L8</accession>
<dbReference type="CDD" id="cd00829">
    <property type="entry name" value="SCP-x_thiolase"/>
    <property type="match status" value="1"/>
</dbReference>
<dbReference type="PANTHER" id="PTHR42870">
    <property type="entry name" value="ACETYL-COA C-ACETYLTRANSFERASE"/>
    <property type="match status" value="1"/>
</dbReference>
<comment type="caution">
    <text evidence="3">The sequence shown here is derived from an EMBL/GenBank/DDBJ whole genome shotgun (WGS) entry which is preliminary data.</text>
</comment>
<reference evidence="3 4" key="1">
    <citation type="journal article" date="2017" name="ISME J.">
        <title>Potential for microbial H2 and metal transformations associated with novel bacteria and archaea in deep terrestrial subsurface sediments.</title>
        <authorList>
            <person name="Hernsdorf A.W."/>
            <person name="Amano Y."/>
            <person name="Miyakawa K."/>
            <person name="Ise K."/>
            <person name="Suzuki Y."/>
            <person name="Anantharaman K."/>
            <person name="Probst A."/>
            <person name="Burstein D."/>
            <person name="Thomas B.C."/>
            <person name="Banfield J.F."/>
        </authorList>
    </citation>
    <scope>NUCLEOTIDE SEQUENCE [LARGE SCALE GENOMIC DNA]</scope>
    <source>
        <strain evidence="3">HGW-Actinobacteria-3</strain>
    </source>
</reference>
<proteinExistence type="predicted"/>
<dbReference type="InterPro" id="IPR020616">
    <property type="entry name" value="Thiolase_N"/>
</dbReference>
<dbReference type="InterPro" id="IPR002155">
    <property type="entry name" value="Thiolase"/>
</dbReference>
<feature type="domain" description="Thiolase C-terminal" evidence="2">
    <location>
        <begin position="268"/>
        <end position="404"/>
    </location>
</feature>
<evidence type="ECO:0000259" key="1">
    <source>
        <dbReference type="Pfam" id="PF00108"/>
    </source>
</evidence>
<organism evidence="3 4">
    <name type="scientific">Candidatus Anoxymicrobium japonicum</name>
    <dbReference type="NCBI Taxonomy" id="2013648"/>
    <lineage>
        <taxon>Bacteria</taxon>
        <taxon>Bacillati</taxon>
        <taxon>Actinomycetota</taxon>
        <taxon>Candidatus Geothermincolia</taxon>
        <taxon>Candidatus Geothermincolales</taxon>
        <taxon>Candidatus Anoxymicrobiaceae</taxon>
        <taxon>Candidatus Anoxymicrobium</taxon>
    </lineage>
</organism>